<keyword evidence="6" id="KW-0915">Sodium</keyword>
<evidence type="ECO:0000256" key="8">
    <source>
        <dbReference type="SAM" id="Phobius"/>
    </source>
</evidence>
<comment type="similarity">
    <text evidence="7">Belongs to the sodium:neurotransmitter symporter (SNF) (TC 2.A.22) family.</text>
</comment>
<keyword evidence="5 8" id="KW-0472">Membrane</keyword>
<feature type="transmembrane region" description="Helical" evidence="8">
    <location>
        <begin position="20"/>
        <end position="37"/>
    </location>
</feature>
<protein>
    <recommendedName>
        <fullName evidence="7">Transporter</fullName>
    </recommendedName>
</protein>
<dbReference type="GO" id="GO:0015293">
    <property type="term" value="F:symporter activity"/>
    <property type="evidence" value="ECO:0007669"/>
    <property type="project" value="UniProtKB-KW"/>
</dbReference>
<feature type="transmembrane region" description="Helical" evidence="8">
    <location>
        <begin position="49"/>
        <end position="71"/>
    </location>
</feature>
<accession>A0A1I8I955</accession>
<feature type="binding site" evidence="6">
    <location>
        <position position="29"/>
    </location>
    <ligand>
        <name>Na(+)</name>
        <dbReference type="ChEBI" id="CHEBI:29101"/>
        <label>1</label>
    </ligand>
</feature>
<reference evidence="10" key="1">
    <citation type="submission" date="2016-11" db="UniProtKB">
        <authorList>
            <consortium name="WormBaseParasite"/>
        </authorList>
    </citation>
    <scope>IDENTIFICATION</scope>
</reference>
<dbReference type="AlphaFoldDB" id="A0A1I8I955"/>
<dbReference type="PROSITE" id="PS50267">
    <property type="entry name" value="NA_NEUROTRAN_SYMP_3"/>
    <property type="match status" value="1"/>
</dbReference>
<evidence type="ECO:0000256" key="1">
    <source>
        <dbReference type="ARBA" id="ARBA00004141"/>
    </source>
</evidence>
<dbReference type="PANTHER" id="PTHR11616:SF265">
    <property type="entry name" value="TRANSPORTER"/>
    <property type="match status" value="1"/>
</dbReference>
<keyword evidence="9" id="KW-1185">Reference proteome</keyword>
<comment type="subcellular location">
    <subcellularLocation>
        <location evidence="1">Membrane</location>
        <topology evidence="1">Multi-pass membrane protein</topology>
    </subcellularLocation>
</comment>
<keyword evidence="7" id="KW-0769">Symport</keyword>
<keyword evidence="2 7" id="KW-0813">Transport</keyword>
<evidence type="ECO:0000256" key="3">
    <source>
        <dbReference type="ARBA" id="ARBA00022692"/>
    </source>
</evidence>
<feature type="binding site" evidence="6">
    <location>
        <position position="26"/>
    </location>
    <ligand>
        <name>Na(+)</name>
        <dbReference type="ChEBI" id="CHEBI:29101"/>
        <label>1</label>
    </ligand>
</feature>
<dbReference type="GO" id="GO:0005886">
    <property type="term" value="C:plasma membrane"/>
    <property type="evidence" value="ECO:0007669"/>
    <property type="project" value="TreeGrafter"/>
</dbReference>
<dbReference type="InterPro" id="IPR000175">
    <property type="entry name" value="Na/ntran_symport"/>
</dbReference>
<dbReference type="InterPro" id="IPR037272">
    <property type="entry name" value="SNS_sf"/>
</dbReference>
<feature type="binding site" evidence="6">
    <location>
        <position position="28"/>
    </location>
    <ligand>
        <name>Na(+)</name>
        <dbReference type="ChEBI" id="CHEBI:29101"/>
        <label>1</label>
    </ligand>
</feature>
<evidence type="ECO:0000256" key="4">
    <source>
        <dbReference type="ARBA" id="ARBA00022989"/>
    </source>
</evidence>
<keyword evidence="6" id="KW-0479">Metal-binding</keyword>
<dbReference type="PRINTS" id="PR00176">
    <property type="entry name" value="NANEUSMPORT"/>
</dbReference>
<sequence length="107" mass="11859">MATLDSLVEPREHWPHHMDFILSCVGYAVGFGSIWRFPYLCYKNGGGAFLIPYIVFMTICGVPLFFLELAIGQFSESVEPVRVEPSLDPQLGSRALTASRVRHPGGS</sequence>
<dbReference type="GO" id="GO:0035725">
    <property type="term" value="P:sodium ion transmembrane transport"/>
    <property type="evidence" value="ECO:0007669"/>
    <property type="project" value="TreeGrafter"/>
</dbReference>
<organism evidence="9 10">
    <name type="scientific">Macrostomum lignano</name>
    <dbReference type="NCBI Taxonomy" id="282301"/>
    <lineage>
        <taxon>Eukaryota</taxon>
        <taxon>Metazoa</taxon>
        <taxon>Spiralia</taxon>
        <taxon>Lophotrochozoa</taxon>
        <taxon>Platyhelminthes</taxon>
        <taxon>Rhabditophora</taxon>
        <taxon>Macrostomorpha</taxon>
        <taxon>Macrostomida</taxon>
        <taxon>Macrostomidae</taxon>
        <taxon>Macrostomum</taxon>
    </lineage>
</organism>
<dbReference type="Pfam" id="PF00209">
    <property type="entry name" value="SNF"/>
    <property type="match status" value="1"/>
</dbReference>
<dbReference type="PANTHER" id="PTHR11616">
    <property type="entry name" value="SODIUM/CHLORIDE DEPENDENT TRANSPORTER"/>
    <property type="match status" value="1"/>
</dbReference>
<proteinExistence type="inferred from homology"/>
<evidence type="ECO:0000256" key="5">
    <source>
        <dbReference type="ARBA" id="ARBA00023136"/>
    </source>
</evidence>
<keyword evidence="3 7" id="KW-0812">Transmembrane</keyword>
<keyword evidence="4 8" id="KW-1133">Transmembrane helix</keyword>
<evidence type="ECO:0000256" key="7">
    <source>
        <dbReference type="RuleBase" id="RU003732"/>
    </source>
</evidence>
<name>A0A1I8I955_9PLAT</name>
<evidence type="ECO:0000256" key="6">
    <source>
        <dbReference type="PIRSR" id="PIRSR600175-1"/>
    </source>
</evidence>
<evidence type="ECO:0000256" key="2">
    <source>
        <dbReference type="ARBA" id="ARBA00022448"/>
    </source>
</evidence>
<dbReference type="Proteomes" id="UP000095280">
    <property type="component" value="Unplaced"/>
</dbReference>
<dbReference type="GO" id="GO:0046872">
    <property type="term" value="F:metal ion binding"/>
    <property type="evidence" value="ECO:0007669"/>
    <property type="project" value="UniProtKB-KW"/>
</dbReference>
<evidence type="ECO:0000313" key="9">
    <source>
        <dbReference type="Proteomes" id="UP000095280"/>
    </source>
</evidence>
<evidence type="ECO:0000313" key="10">
    <source>
        <dbReference type="WBParaSite" id="maker-uti_cns_0010782-snap-gene-0.2-mRNA-1"/>
    </source>
</evidence>
<dbReference type="WBParaSite" id="maker-uti_cns_0010782-snap-gene-0.2-mRNA-1">
    <property type="protein sequence ID" value="maker-uti_cns_0010782-snap-gene-0.2-mRNA-1"/>
    <property type="gene ID" value="maker-uti_cns_0010782-snap-gene-0.2"/>
</dbReference>
<dbReference type="PROSITE" id="PS00610">
    <property type="entry name" value="NA_NEUROTRAN_SYMP_1"/>
    <property type="match status" value="1"/>
</dbReference>
<dbReference type="GO" id="GO:0006865">
    <property type="term" value="P:amino acid transport"/>
    <property type="evidence" value="ECO:0007669"/>
    <property type="project" value="TreeGrafter"/>
</dbReference>
<dbReference type="SUPFAM" id="SSF161070">
    <property type="entry name" value="SNF-like"/>
    <property type="match status" value="1"/>
</dbReference>